<comment type="caution">
    <text evidence="2">The sequence shown here is derived from an EMBL/GenBank/DDBJ whole genome shotgun (WGS) entry which is preliminary data.</text>
</comment>
<dbReference type="InterPro" id="IPR012854">
    <property type="entry name" value="Cu_amine_oxidase-like_N"/>
</dbReference>
<sequence>MSARLRKTITTFAAGIVLLGGLLIGGAGGASAEAAEFKAESVSEIHASQADQVYIPLFASRKEDQAAIAKVVGILNSMAAKGKVSDAPETADPELSFFRTSMDVTFADGSSLTLFISDPDTLAYDRKGKRTEWTDKAAVQTFESLLVAPEPTRFDRSSVRVGGQLRLRGSDAGTEAGKVYVFQETSGAGSTVHSAALNVDFPSKTAVLLYVGESKYGRYDFTFTLPAAGKGWDGKSKPVSAGKSYLTVSTGWTMSMPQMNVEPAGKLLLAVNGIPATDAAAQPIVSNDRTLVPLRSVAKLVGRKVEWDAKGRNVLIRTSPSQANPSPAGRIGIWIDGKAATSDVEPIVKNGTTYVSVRTVVGAFGVTAEWLTATQVVNLIVD</sequence>
<gene>
    <name evidence="2" type="ORF">H7B90_11140</name>
</gene>
<name>A0A841U0S2_9BACL</name>
<dbReference type="Gene3D" id="3.30.457.10">
    <property type="entry name" value="Copper amine oxidase-like, N-terminal domain"/>
    <property type="match status" value="1"/>
</dbReference>
<organism evidence="2 3">
    <name type="scientific">Cohnella xylanilytica</name>
    <dbReference type="NCBI Taxonomy" id="557555"/>
    <lineage>
        <taxon>Bacteria</taxon>
        <taxon>Bacillati</taxon>
        <taxon>Bacillota</taxon>
        <taxon>Bacilli</taxon>
        <taxon>Bacillales</taxon>
        <taxon>Paenibacillaceae</taxon>
        <taxon>Cohnella</taxon>
    </lineage>
</organism>
<evidence type="ECO:0000313" key="3">
    <source>
        <dbReference type="Proteomes" id="UP000553776"/>
    </source>
</evidence>
<protein>
    <recommendedName>
        <fullName evidence="1">Copper amine oxidase-like N-terminal domain-containing protein</fullName>
    </recommendedName>
</protein>
<dbReference type="InterPro" id="IPR036582">
    <property type="entry name" value="Mao_N_sf"/>
</dbReference>
<reference evidence="2 3" key="1">
    <citation type="submission" date="2020-08" db="EMBL/GenBank/DDBJ databases">
        <title>Cohnella phylogeny.</title>
        <authorList>
            <person name="Dunlap C."/>
        </authorList>
    </citation>
    <scope>NUCLEOTIDE SEQUENCE [LARGE SCALE GENOMIC DNA]</scope>
    <source>
        <strain evidence="2 3">DSM 25239</strain>
    </source>
</reference>
<dbReference type="Pfam" id="PF07833">
    <property type="entry name" value="Cu_amine_oxidN1"/>
    <property type="match status" value="1"/>
</dbReference>
<accession>A0A841U0S2</accession>
<dbReference type="RefSeq" id="WP_185135948.1">
    <property type="nucleotide sequence ID" value="NZ_JACJVR010000043.1"/>
</dbReference>
<dbReference type="SUPFAM" id="SSF55383">
    <property type="entry name" value="Copper amine oxidase, domain N"/>
    <property type="match status" value="1"/>
</dbReference>
<dbReference type="Proteomes" id="UP000553776">
    <property type="component" value="Unassembled WGS sequence"/>
</dbReference>
<dbReference type="EMBL" id="JACJVR010000043">
    <property type="protein sequence ID" value="MBB6691953.1"/>
    <property type="molecule type" value="Genomic_DNA"/>
</dbReference>
<keyword evidence="3" id="KW-1185">Reference proteome</keyword>
<proteinExistence type="predicted"/>
<evidence type="ECO:0000259" key="1">
    <source>
        <dbReference type="Pfam" id="PF07833"/>
    </source>
</evidence>
<dbReference type="AlphaFoldDB" id="A0A841U0S2"/>
<feature type="domain" description="Copper amine oxidase-like N-terminal" evidence="1">
    <location>
        <begin position="271"/>
        <end position="378"/>
    </location>
</feature>
<evidence type="ECO:0000313" key="2">
    <source>
        <dbReference type="EMBL" id="MBB6691953.1"/>
    </source>
</evidence>